<dbReference type="GO" id="GO:0005737">
    <property type="term" value="C:cytoplasm"/>
    <property type="evidence" value="ECO:0007669"/>
    <property type="project" value="TreeGrafter"/>
</dbReference>
<dbReference type="CDD" id="cd07067">
    <property type="entry name" value="HP_PGM_like"/>
    <property type="match status" value="1"/>
</dbReference>
<sequence length="237" mass="26898">MLTHTMLDARTKRIYLVRHAQAVHNVVSDWDIADANLTRIGRQQATRLHPATRDTFQQTAELLVSSPLRRTMETTLLAFPDLKSRLEAERKQGVVLLDLAQEVSDLPCDTPTFPLSELEESNEAQFRNAGLDFSTLSPDYASKQGIFDPDRAAERARVLRQWLRDRPEREIVLVAHGDILRYMVDGYHSSRKWNNTEVREFGFASQDDGDALLVERDYSWPPSPASSVMSSSPTPSM</sequence>
<dbReference type="AlphaFoldDB" id="A0AAF0YAD5"/>
<dbReference type="GO" id="GO:0016791">
    <property type="term" value="F:phosphatase activity"/>
    <property type="evidence" value="ECO:0007669"/>
    <property type="project" value="TreeGrafter"/>
</dbReference>
<gene>
    <name evidence="2" type="primary">SPAC5H10.03</name>
    <name evidence="2" type="ORF">LOC62_03G004145</name>
</gene>
<organism evidence="2 3">
    <name type="scientific">Vanrija pseudolonga</name>
    <dbReference type="NCBI Taxonomy" id="143232"/>
    <lineage>
        <taxon>Eukaryota</taxon>
        <taxon>Fungi</taxon>
        <taxon>Dikarya</taxon>
        <taxon>Basidiomycota</taxon>
        <taxon>Agaricomycotina</taxon>
        <taxon>Tremellomycetes</taxon>
        <taxon>Trichosporonales</taxon>
        <taxon>Trichosporonaceae</taxon>
        <taxon>Vanrija</taxon>
    </lineage>
</organism>
<evidence type="ECO:0000256" key="1">
    <source>
        <dbReference type="SAM" id="MobiDB-lite"/>
    </source>
</evidence>
<dbReference type="PANTHER" id="PTHR48100:SF54">
    <property type="entry name" value="PHOSPHATASE SPAC5H10.03-RELATED"/>
    <property type="match status" value="1"/>
</dbReference>
<dbReference type="RefSeq" id="XP_062626651.1">
    <property type="nucleotide sequence ID" value="XM_062770667.1"/>
</dbReference>
<name>A0AAF0YAD5_9TREE</name>
<feature type="compositionally biased region" description="Low complexity" evidence="1">
    <location>
        <begin position="225"/>
        <end position="237"/>
    </location>
</feature>
<dbReference type="Pfam" id="PF00300">
    <property type="entry name" value="His_Phos_1"/>
    <property type="match status" value="1"/>
</dbReference>
<dbReference type="SMART" id="SM00855">
    <property type="entry name" value="PGAM"/>
    <property type="match status" value="1"/>
</dbReference>
<dbReference type="Proteomes" id="UP000827549">
    <property type="component" value="Chromosome 3"/>
</dbReference>
<dbReference type="InterPro" id="IPR013078">
    <property type="entry name" value="His_Pase_superF_clade-1"/>
</dbReference>
<keyword evidence="3" id="KW-1185">Reference proteome</keyword>
<evidence type="ECO:0000313" key="2">
    <source>
        <dbReference type="EMBL" id="WOO80619.1"/>
    </source>
</evidence>
<dbReference type="GeneID" id="87807385"/>
<protein>
    <submittedName>
        <fullName evidence="2">Phosphatase SPAC5H1003</fullName>
    </submittedName>
</protein>
<reference evidence="2" key="1">
    <citation type="submission" date="2023-10" db="EMBL/GenBank/DDBJ databases">
        <authorList>
            <person name="Noh H."/>
        </authorList>
    </citation>
    <scope>NUCLEOTIDE SEQUENCE</scope>
    <source>
        <strain evidence="2">DUCC4014</strain>
    </source>
</reference>
<dbReference type="Gene3D" id="3.40.50.1240">
    <property type="entry name" value="Phosphoglycerate mutase-like"/>
    <property type="match status" value="1"/>
</dbReference>
<dbReference type="EMBL" id="CP086716">
    <property type="protein sequence ID" value="WOO80619.1"/>
    <property type="molecule type" value="Genomic_DNA"/>
</dbReference>
<dbReference type="PANTHER" id="PTHR48100">
    <property type="entry name" value="BROAD-SPECIFICITY PHOSPHATASE YOR283W-RELATED"/>
    <property type="match status" value="1"/>
</dbReference>
<accession>A0AAF0YAD5</accession>
<dbReference type="InterPro" id="IPR050275">
    <property type="entry name" value="PGM_Phosphatase"/>
</dbReference>
<proteinExistence type="predicted"/>
<dbReference type="SUPFAM" id="SSF53254">
    <property type="entry name" value="Phosphoglycerate mutase-like"/>
    <property type="match status" value="1"/>
</dbReference>
<dbReference type="InterPro" id="IPR029033">
    <property type="entry name" value="His_PPase_superfam"/>
</dbReference>
<evidence type="ECO:0000313" key="3">
    <source>
        <dbReference type="Proteomes" id="UP000827549"/>
    </source>
</evidence>
<feature type="region of interest" description="Disordered" evidence="1">
    <location>
        <begin position="216"/>
        <end position="237"/>
    </location>
</feature>